<dbReference type="InterPro" id="IPR027450">
    <property type="entry name" value="AlkB-like"/>
</dbReference>
<dbReference type="GO" id="GO:0035513">
    <property type="term" value="P:oxidative RNA demethylation"/>
    <property type="evidence" value="ECO:0007669"/>
    <property type="project" value="TreeGrafter"/>
</dbReference>
<feature type="region of interest" description="Disordered" evidence="8">
    <location>
        <begin position="177"/>
        <end position="240"/>
    </location>
</feature>
<evidence type="ECO:0000313" key="11">
    <source>
        <dbReference type="Proteomes" id="UP001054857"/>
    </source>
</evidence>
<dbReference type="GO" id="GO:0035516">
    <property type="term" value="F:broad specificity oxidative DNA demethylase activity"/>
    <property type="evidence" value="ECO:0007669"/>
    <property type="project" value="TreeGrafter"/>
</dbReference>
<feature type="compositionally biased region" description="Low complexity" evidence="8">
    <location>
        <begin position="594"/>
        <end position="628"/>
    </location>
</feature>
<keyword evidence="7" id="KW-0175">Coiled coil</keyword>
<dbReference type="Proteomes" id="UP001054857">
    <property type="component" value="Unassembled WGS sequence"/>
</dbReference>
<name>A0AAD3HJC9_9CHLO</name>
<evidence type="ECO:0000256" key="3">
    <source>
        <dbReference type="ARBA" id="ARBA00022964"/>
    </source>
</evidence>
<dbReference type="EMBL" id="BMAR01000004">
    <property type="protein sequence ID" value="GFR42813.1"/>
    <property type="molecule type" value="Genomic_DNA"/>
</dbReference>
<evidence type="ECO:0000256" key="6">
    <source>
        <dbReference type="PIRSR" id="PIRSR604574-2"/>
    </source>
</evidence>
<feature type="binding site" evidence="6">
    <location>
        <position position="918"/>
    </location>
    <ligand>
        <name>Fe cation</name>
        <dbReference type="ChEBI" id="CHEBI:24875"/>
        <note>catalytic</note>
    </ligand>
</feature>
<gene>
    <name evidence="10" type="ORF">Agub_g3703</name>
</gene>
<evidence type="ECO:0000256" key="4">
    <source>
        <dbReference type="ARBA" id="ARBA00023002"/>
    </source>
</evidence>
<dbReference type="Pfam" id="PF23134">
    <property type="entry name" value="TRIP4_3rd"/>
    <property type="match status" value="1"/>
</dbReference>
<protein>
    <recommendedName>
        <fullName evidence="9">Fe2OG dioxygenase domain-containing protein</fullName>
    </recommendedName>
</protein>
<keyword evidence="3" id="KW-0223">Dioxygenase</keyword>
<feature type="domain" description="Fe2OG dioxygenase" evidence="9">
    <location>
        <begin position="840"/>
        <end position="951"/>
    </location>
</feature>
<accession>A0AAD3HJC9</accession>
<dbReference type="PANTHER" id="PTHR16557:SF2">
    <property type="entry name" value="NUCLEIC ACID DIOXYGENASE ALKBH1"/>
    <property type="match status" value="1"/>
</dbReference>
<feature type="binding site" evidence="6">
    <location>
        <position position="860"/>
    </location>
    <ligand>
        <name>Fe cation</name>
        <dbReference type="ChEBI" id="CHEBI:24875"/>
        <note>catalytic</note>
    </ligand>
</feature>
<sequence length="953" mass="95730">MGSQQRDAKWLTAQLSKVLGWDELIVEGLVDTVERAAGPGGDREELDEMIQNFMADSPAGISLINDFLSASQKQHKQQQQWSPTAPAATATPVQQQPNRATATAATAAGGSSNASAAAAAAAAATAAASRAGKSYAASASTSNPALGTSGGGGGGKASAAPAAATTGWRGAAGGTAVGAGSGSSGGGGGKASGAAGAGGGDKADDFGQFVRTDNRTTSGFGGGGGGKGGGGFGGGRAGSNRDLQELEAGAAGAEKSFPADGGSGTAMGGGNGKVLGMFKAGGRLKTPAAKPVGVRGPDGGALALAAALERQVVNCLGCGKIYDCRSATNDIIRFLDRGGVCTFCGDTVPLTYKDRQKAAAAAADATAAAAAAAAAAASTAPPSAAAAAAAGGSQEDAATAAAKAFKDRLVEYDRNAAKRTTVIDDQSDYFEIDTNAWLTDQEREEFRRRRQLEEEAEKARRQRLTYTIDLIGRKVVLDEDVRKEAEAAAAAEADRAAAAAKAAAAAAAAAEVLRNTDGAAGSAYGNGVAFSGNTLGGAGGPTREQLAAALDSLRRLKTTANPMAVAAASAAPLFLPTTAVAGKGTDGGGGGGAAKAHGASSSAKSSGAAKQRFGPAGAAATRKGARAPLHSRVQHDLGSEFDLFGAEVALEELMAGGMDGNKESEEDGPYDICLPDAAGSSAAAGGTSTSYNAAESTGNRMAVAKPPRAVPGLPPGVVLLKGYLSLDEQIRIVRQIRDLGVGPGGFYTPSYNTGARLSLKMMCMGLHWEPRTSKYETTRSSYDGAKPPAIPSWLVDLSRRCLDAASAAAAAAASSSSSSSAASSSSGSATPSFTRFPSMVPDICLANFYERSGKLGMHQDKDEMADSLRAGLPVVSLSIGDAADFLYGSTRDVEQAKSVRLESGDLLVFGGPGRMIFHSVSRVHSHTAPQQLLAATGLRPGRLNLTFRQYRAK</sequence>
<dbReference type="PROSITE" id="PS51471">
    <property type="entry name" value="FE2OG_OXY"/>
    <property type="match status" value="1"/>
</dbReference>
<evidence type="ECO:0000256" key="7">
    <source>
        <dbReference type="SAM" id="Coils"/>
    </source>
</evidence>
<feature type="region of interest" description="Disordered" evidence="8">
    <location>
        <begin position="586"/>
        <end position="631"/>
    </location>
</feature>
<dbReference type="InterPro" id="IPR005123">
    <property type="entry name" value="Oxoglu/Fe-dep_dioxygenase_dom"/>
</dbReference>
<keyword evidence="11" id="KW-1185">Reference proteome</keyword>
<feature type="region of interest" description="Disordered" evidence="8">
    <location>
        <begin position="137"/>
        <end position="161"/>
    </location>
</feature>
<evidence type="ECO:0000259" key="9">
    <source>
        <dbReference type="PROSITE" id="PS51471"/>
    </source>
</evidence>
<comment type="cofactor">
    <cofactor evidence="6">
        <name>Fe(2+)</name>
        <dbReference type="ChEBI" id="CHEBI:29033"/>
    </cofactor>
    <text evidence="6">Binds 1 Fe(2+) ion per subunit.</text>
</comment>
<evidence type="ECO:0000256" key="8">
    <source>
        <dbReference type="SAM" id="MobiDB-lite"/>
    </source>
</evidence>
<feature type="coiled-coil region" evidence="7">
    <location>
        <begin position="442"/>
        <end position="469"/>
    </location>
</feature>
<dbReference type="GO" id="GO:0035515">
    <property type="term" value="F:oxidative RNA demethylase activity"/>
    <property type="evidence" value="ECO:0007669"/>
    <property type="project" value="TreeGrafter"/>
</dbReference>
<keyword evidence="4" id="KW-0560">Oxidoreductase</keyword>
<dbReference type="InterPro" id="IPR056993">
    <property type="entry name" value="TRIP4_3rd_dom"/>
</dbReference>
<comment type="similarity">
    <text evidence="1">Belongs to the alkB family.</text>
</comment>
<keyword evidence="5 6" id="KW-0408">Iron</keyword>
<keyword evidence="2 6" id="KW-0479">Metal-binding</keyword>
<dbReference type="PANTHER" id="PTHR16557">
    <property type="entry name" value="ALKYLATED DNA REPAIR PROTEIN ALKB-RELATED"/>
    <property type="match status" value="1"/>
</dbReference>
<evidence type="ECO:0000256" key="2">
    <source>
        <dbReference type="ARBA" id="ARBA00022723"/>
    </source>
</evidence>
<proteinExistence type="inferred from homology"/>
<dbReference type="Pfam" id="PF13532">
    <property type="entry name" value="2OG-FeII_Oxy_2"/>
    <property type="match status" value="1"/>
</dbReference>
<feature type="compositionally biased region" description="Gly residues" evidence="8">
    <location>
        <begin position="219"/>
        <end position="237"/>
    </location>
</feature>
<organism evidence="10 11">
    <name type="scientific">Astrephomene gubernaculifera</name>
    <dbReference type="NCBI Taxonomy" id="47775"/>
    <lineage>
        <taxon>Eukaryota</taxon>
        <taxon>Viridiplantae</taxon>
        <taxon>Chlorophyta</taxon>
        <taxon>core chlorophytes</taxon>
        <taxon>Chlorophyceae</taxon>
        <taxon>CS clade</taxon>
        <taxon>Chlamydomonadales</taxon>
        <taxon>Astrephomenaceae</taxon>
        <taxon>Astrephomene</taxon>
    </lineage>
</organism>
<reference evidence="10 11" key="1">
    <citation type="journal article" date="2021" name="Sci. Rep.">
        <title>Genome sequencing of the multicellular alga Astrephomene provides insights into convergent evolution of germ-soma differentiation.</title>
        <authorList>
            <person name="Yamashita S."/>
            <person name="Yamamoto K."/>
            <person name="Matsuzaki R."/>
            <person name="Suzuki S."/>
            <person name="Yamaguchi H."/>
            <person name="Hirooka S."/>
            <person name="Minakuchi Y."/>
            <person name="Miyagishima S."/>
            <person name="Kawachi M."/>
            <person name="Toyoda A."/>
            <person name="Nozaki H."/>
        </authorList>
    </citation>
    <scope>NUCLEOTIDE SEQUENCE [LARGE SCALE GENOMIC DNA]</scope>
    <source>
        <strain evidence="10 11">NIES-4017</strain>
    </source>
</reference>
<feature type="region of interest" description="Disordered" evidence="8">
    <location>
        <begin position="70"/>
        <end position="106"/>
    </location>
</feature>
<dbReference type="InterPro" id="IPR004574">
    <property type="entry name" value="Alkb"/>
</dbReference>
<feature type="compositionally biased region" description="Gly residues" evidence="8">
    <location>
        <begin position="177"/>
        <end position="200"/>
    </location>
</feature>
<comment type="caution">
    <text evidence="10">The sequence shown here is derived from an EMBL/GenBank/DDBJ whole genome shotgun (WGS) entry which is preliminary data.</text>
</comment>
<dbReference type="GO" id="GO:0008198">
    <property type="term" value="F:ferrous iron binding"/>
    <property type="evidence" value="ECO:0007669"/>
    <property type="project" value="TreeGrafter"/>
</dbReference>
<evidence type="ECO:0000256" key="1">
    <source>
        <dbReference type="ARBA" id="ARBA00007879"/>
    </source>
</evidence>
<dbReference type="Gene3D" id="2.60.120.590">
    <property type="entry name" value="Alpha-ketoglutarate-dependent dioxygenase AlkB-like"/>
    <property type="match status" value="1"/>
</dbReference>
<dbReference type="InterPro" id="IPR037151">
    <property type="entry name" value="AlkB-like_sf"/>
</dbReference>
<evidence type="ECO:0000313" key="10">
    <source>
        <dbReference type="EMBL" id="GFR42813.1"/>
    </source>
</evidence>
<feature type="compositionally biased region" description="Low complexity" evidence="8">
    <location>
        <begin position="77"/>
        <end position="106"/>
    </location>
</feature>
<dbReference type="SUPFAM" id="SSF51197">
    <property type="entry name" value="Clavaminate synthase-like"/>
    <property type="match status" value="1"/>
</dbReference>
<evidence type="ECO:0000256" key="5">
    <source>
        <dbReference type="ARBA" id="ARBA00023004"/>
    </source>
</evidence>
<feature type="binding site" evidence="6">
    <location>
        <position position="858"/>
    </location>
    <ligand>
        <name>Fe cation</name>
        <dbReference type="ChEBI" id="CHEBI:24875"/>
        <note>catalytic</note>
    </ligand>
</feature>
<dbReference type="GO" id="GO:0005737">
    <property type="term" value="C:cytoplasm"/>
    <property type="evidence" value="ECO:0007669"/>
    <property type="project" value="TreeGrafter"/>
</dbReference>
<dbReference type="AlphaFoldDB" id="A0AAD3HJC9"/>